<accession>A0A6J4JNL8</accession>
<dbReference type="InterPro" id="IPR052893">
    <property type="entry name" value="TCS_response_regulator"/>
</dbReference>
<feature type="modified residue" description="4-aspartylphosphate" evidence="1">
    <location>
        <position position="73"/>
    </location>
</feature>
<dbReference type="InterPro" id="IPR001789">
    <property type="entry name" value="Sig_transdc_resp-reg_receiver"/>
</dbReference>
<organism evidence="3">
    <name type="scientific">uncultured Armatimonadetes bacterium</name>
    <dbReference type="NCBI Taxonomy" id="157466"/>
    <lineage>
        <taxon>Bacteria</taxon>
        <taxon>Bacillati</taxon>
        <taxon>Armatimonadota</taxon>
        <taxon>environmental samples</taxon>
    </lineage>
</organism>
<dbReference type="GO" id="GO:0000160">
    <property type="term" value="P:phosphorelay signal transduction system"/>
    <property type="evidence" value="ECO:0007669"/>
    <property type="project" value="InterPro"/>
</dbReference>
<reference evidence="3" key="1">
    <citation type="submission" date="2020-02" db="EMBL/GenBank/DDBJ databases">
        <authorList>
            <person name="Meier V. D."/>
        </authorList>
    </citation>
    <scope>NUCLEOTIDE SEQUENCE</scope>
    <source>
        <strain evidence="3">AVDCRST_MAG63</strain>
    </source>
</reference>
<evidence type="ECO:0000313" key="3">
    <source>
        <dbReference type="EMBL" id="CAA9283248.1"/>
    </source>
</evidence>
<name>A0A6J4JNL8_9BACT</name>
<dbReference type="SMART" id="SM00448">
    <property type="entry name" value="REC"/>
    <property type="match status" value="1"/>
</dbReference>
<protein>
    <submittedName>
        <fullName evidence="3">Response regulator receiver protein</fullName>
    </submittedName>
</protein>
<gene>
    <name evidence="3" type="ORF">AVDCRST_MAG63-3715</name>
</gene>
<dbReference type="SUPFAM" id="SSF52172">
    <property type="entry name" value="CheY-like"/>
    <property type="match status" value="1"/>
</dbReference>
<dbReference type="EMBL" id="CADCTO010000499">
    <property type="protein sequence ID" value="CAA9283248.1"/>
    <property type="molecule type" value="Genomic_DNA"/>
</dbReference>
<dbReference type="PANTHER" id="PTHR44520">
    <property type="entry name" value="RESPONSE REGULATOR RCP1-RELATED"/>
    <property type="match status" value="1"/>
</dbReference>
<dbReference type="InterPro" id="IPR011006">
    <property type="entry name" value="CheY-like_superfamily"/>
</dbReference>
<evidence type="ECO:0000256" key="1">
    <source>
        <dbReference type="PROSITE-ProRule" id="PRU00169"/>
    </source>
</evidence>
<feature type="domain" description="Response regulatory" evidence="2">
    <location>
        <begin position="13"/>
        <end position="141"/>
    </location>
</feature>
<proteinExistence type="predicted"/>
<sequence>MTAAIALPTLPFPVLLVEDDTNDVLLIQRAFRQAGLSAPLRVADGEEAVAYLGCGEPYADRERHPRPALVLLDLKLPRRGGLEVLEWLRAQPAAVSRVPVVVLTSSKESGDIERAYELGANSYLVKPVRFDALLDMVKSLGSYWAVHNQTPPIDYGPGTGA</sequence>
<dbReference type="Pfam" id="PF00072">
    <property type="entry name" value="Response_reg"/>
    <property type="match status" value="1"/>
</dbReference>
<dbReference type="PROSITE" id="PS50110">
    <property type="entry name" value="RESPONSE_REGULATORY"/>
    <property type="match status" value="1"/>
</dbReference>
<dbReference type="PANTHER" id="PTHR44520:SF1">
    <property type="entry name" value="TWO-COMPONENT SYSTEM REGULATORY PROTEIN"/>
    <property type="match status" value="1"/>
</dbReference>
<keyword evidence="1" id="KW-0597">Phosphoprotein</keyword>
<dbReference type="CDD" id="cd17557">
    <property type="entry name" value="REC_Rcp-like"/>
    <property type="match status" value="1"/>
</dbReference>
<dbReference type="AlphaFoldDB" id="A0A6J4JNL8"/>
<evidence type="ECO:0000259" key="2">
    <source>
        <dbReference type="PROSITE" id="PS50110"/>
    </source>
</evidence>
<dbReference type="Gene3D" id="3.40.50.2300">
    <property type="match status" value="1"/>
</dbReference>